<evidence type="ECO:0000313" key="2">
    <source>
        <dbReference type="EMBL" id="GAA0644529.1"/>
    </source>
</evidence>
<accession>A0AAV3SXZ5</accession>
<sequence length="666" mass="71118">MLDRNISAWTVSDAVLSREVTATGVRVADRDGYACSVNAAEFSRTRPGEFDVPVDAAAAGRTTAFDVRARTVLHESEPARRLAEDGASELGGGPHALALLGSLEVRARFDGPATVSRDGERVRVAFDAPTRVEFGFLGRATDPIGRVSAPPTPRGLAAAVTASGGALRTTSPARARPTMRRHPPRIEFDPDADAPARDDTPDTGIRVSVPDAVGDVLRVAPLAHYLGATVTVADAPARLRAPATNVDEPLEDGRAARVLERAFWLDALAWYGDRDRLDALDIDPGVADAPPTERLAVALDAPFDGVSLPEWPLAMYVDPTPDALRALPGLLHRLAHVHPAETTPLDGRELVSRTLDDFYRTTPGPVAAVEMENPRLRSGRQHGWLADGTPIDVFKAVPESYERPGDPVDGDLSVDVVLNDPGMARERDRVADVYRDRATDCPIDVTLHADLTTAELAGVFESDTDFVHYIGHCDEDGLLCADGRLSAASLDDVGARTFFLNACGSYHEGVRLVERGSAAGAVTFRKVLDEHAAQVGTAFARLLVAGFDIERALSVARRRIVMGKDYAVVGDGTWSLPHAGVRSPGVFTVESTDGGDAYEVAYEGGGVRTHGDYEPSPFPSARAGPSGRRETETLTASELREVLADADAPVVFDGEFVWSNAAVSRL</sequence>
<gene>
    <name evidence="2" type="ORF">GCM10009019_03120</name>
</gene>
<feature type="region of interest" description="Disordered" evidence="1">
    <location>
        <begin position="145"/>
        <end position="204"/>
    </location>
</feature>
<dbReference type="EMBL" id="BAAADU010000002">
    <property type="protein sequence ID" value="GAA0644529.1"/>
    <property type="molecule type" value="Genomic_DNA"/>
</dbReference>
<evidence type="ECO:0008006" key="4">
    <source>
        <dbReference type="Google" id="ProtNLM"/>
    </source>
</evidence>
<organism evidence="2 3">
    <name type="scientific">Salarchaeum japonicum</name>
    <dbReference type="NCBI Taxonomy" id="555573"/>
    <lineage>
        <taxon>Archaea</taxon>
        <taxon>Methanobacteriati</taxon>
        <taxon>Methanobacteriota</taxon>
        <taxon>Stenosarchaea group</taxon>
        <taxon>Halobacteria</taxon>
        <taxon>Halobacteriales</taxon>
        <taxon>Halobacteriaceae</taxon>
    </lineage>
</organism>
<dbReference type="AlphaFoldDB" id="A0AAV3SXZ5"/>
<reference evidence="2 3" key="1">
    <citation type="journal article" date="2019" name="Int. J. Syst. Evol. Microbiol.">
        <title>The Global Catalogue of Microorganisms (GCM) 10K type strain sequencing project: providing services to taxonomists for standard genome sequencing and annotation.</title>
        <authorList>
            <consortium name="The Broad Institute Genomics Platform"/>
            <consortium name="The Broad Institute Genome Sequencing Center for Infectious Disease"/>
            <person name="Wu L."/>
            <person name="Ma J."/>
        </authorList>
    </citation>
    <scope>NUCLEOTIDE SEQUENCE [LARGE SCALE GENOMIC DNA]</scope>
    <source>
        <strain evidence="2 3">JCM 16327</strain>
    </source>
</reference>
<feature type="compositionally biased region" description="Basic and acidic residues" evidence="1">
    <location>
        <begin position="184"/>
        <end position="200"/>
    </location>
</feature>
<name>A0AAV3SXZ5_9EURY</name>
<comment type="caution">
    <text evidence="2">The sequence shown here is derived from an EMBL/GenBank/DDBJ whole genome shotgun (WGS) entry which is preliminary data.</text>
</comment>
<feature type="region of interest" description="Disordered" evidence="1">
    <location>
        <begin position="608"/>
        <end position="632"/>
    </location>
</feature>
<dbReference type="Proteomes" id="UP001500194">
    <property type="component" value="Unassembled WGS sequence"/>
</dbReference>
<proteinExistence type="predicted"/>
<evidence type="ECO:0000256" key="1">
    <source>
        <dbReference type="SAM" id="MobiDB-lite"/>
    </source>
</evidence>
<evidence type="ECO:0000313" key="3">
    <source>
        <dbReference type="Proteomes" id="UP001500194"/>
    </source>
</evidence>
<protein>
    <recommendedName>
        <fullName evidence="4">CHAT domain-containing protein</fullName>
    </recommendedName>
</protein>
<keyword evidence="3" id="KW-1185">Reference proteome</keyword>